<evidence type="ECO:0000313" key="3">
    <source>
        <dbReference type="Proteomes" id="UP000053902"/>
    </source>
</evidence>
<dbReference type="InterPro" id="IPR017853">
    <property type="entry name" value="GH"/>
</dbReference>
<gene>
    <name evidence="2" type="ORF">BN1079_02246</name>
</gene>
<accession>A0A078LYL0</accession>
<sequence>MKCVIFLLAALLAGPVAAADRSWQALRDGTLHLYPKGTQQLQIDWQPAWQAEANAERLYLVDGRGRLQAERAIAASETRGQLQWTLSDPHAPYRLEVPGYSFRNYRVKHSEHLASMFEPVKLHFSADVGRNATLYFRTRAGERAVLAGKFHGGVHGLQARRLADGQQVTLALKPHKTYADFDQVALPGSGQDQIWQLTLVGSGKAAFWLDGAANLFAQRPEDLRTPHWHPGEVHLKLHEAVLGPTPAIGIALPYAEPPQSAYTALDALKPQAGGYYSFVDVLSRQPGRERGFRQVYQQHFGINQSITLLAGSGRKAVLEATAETLAGLETWLEDSRTLNGGLHYLAVADEPNLNYPSFESFERYFATLSRQIRADTAAYAAGVRIAMPASSRLSNGPTRDNAAQRRGLDWAARLLARHGEFIDALAWHEWMVRDLLATRVYRDNVLAAAKLVGLDVKGRPRKALLLDQTNISSGSSLSPYEQNTHFASLWWASVVINASQDGLLDMINYFQAADEPEYPKGMLHENGHEAYAIKPVGLAQSFIARHWGSQVLKLDNDAFEVDALALNTSVDGKSGQRVLGVNKALREQNVKIESVGCAGTFRLSLFGPDSREREGSWHCDNNSLSFTLPGETLFSMDWRRP</sequence>
<keyword evidence="1" id="KW-0732">Signal</keyword>
<name>A0A078LYL0_9PSED</name>
<reference evidence="2 3" key="1">
    <citation type="submission" date="2014-07" db="EMBL/GenBank/DDBJ databases">
        <authorList>
            <person name="Urmite Genomes Urmite Genomes"/>
        </authorList>
    </citation>
    <scope>NUCLEOTIDE SEQUENCE [LARGE SCALE GENOMIC DNA]</scope>
    <source>
        <strain evidence="2 3">20_BN</strain>
    </source>
</reference>
<dbReference type="STRING" id="1499686.BN1079_02246"/>
<organism evidence="2 3">
    <name type="scientific">Pseudomonas saudiphocaensis</name>
    <dbReference type="NCBI Taxonomy" id="1499686"/>
    <lineage>
        <taxon>Bacteria</taxon>
        <taxon>Pseudomonadati</taxon>
        <taxon>Pseudomonadota</taxon>
        <taxon>Gammaproteobacteria</taxon>
        <taxon>Pseudomonadales</taxon>
        <taxon>Pseudomonadaceae</taxon>
        <taxon>Pseudomonas</taxon>
    </lineage>
</organism>
<dbReference type="OrthoDB" id="6962799at2"/>
<keyword evidence="3" id="KW-1185">Reference proteome</keyword>
<protein>
    <recommendedName>
        <fullName evidence="4">Glycoside hydrolase</fullName>
    </recommendedName>
</protein>
<proteinExistence type="predicted"/>
<feature type="chain" id="PRO_5001741472" description="Glycoside hydrolase" evidence="1">
    <location>
        <begin position="19"/>
        <end position="641"/>
    </location>
</feature>
<dbReference type="RefSeq" id="WP_037024329.1">
    <property type="nucleotide sequence ID" value="NZ_CCSF01000001.1"/>
</dbReference>
<evidence type="ECO:0008006" key="4">
    <source>
        <dbReference type="Google" id="ProtNLM"/>
    </source>
</evidence>
<evidence type="ECO:0000313" key="2">
    <source>
        <dbReference type="EMBL" id="CDZ94916.1"/>
    </source>
</evidence>
<dbReference type="Proteomes" id="UP000053902">
    <property type="component" value="Unassembled WGS sequence"/>
</dbReference>
<dbReference type="EMBL" id="CCSF01000001">
    <property type="protein sequence ID" value="CDZ94916.1"/>
    <property type="molecule type" value="Genomic_DNA"/>
</dbReference>
<feature type="signal peptide" evidence="1">
    <location>
        <begin position="1"/>
        <end position="18"/>
    </location>
</feature>
<dbReference type="HOGENOM" id="CLU_426323_0_0_6"/>
<dbReference type="Gene3D" id="3.20.20.80">
    <property type="entry name" value="Glycosidases"/>
    <property type="match status" value="1"/>
</dbReference>
<dbReference type="SUPFAM" id="SSF51445">
    <property type="entry name" value="(Trans)glycosidases"/>
    <property type="match status" value="1"/>
</dbReference>
<dbReference type="AlphaFoldDB" id="A0A078LYL0"/>
<evidence type="ECO:0000256" key="1">
    <source>
        <dbReference type="SAM" id="SignalP"/>
    </source>
</evidence>